<feature type="domain" description="NAD-dependent epimerase/dehydratase" evidence="2">
    <location>
        <begin position="10"/>
        <end position="248"/>
    </location>
</feature>
<dbReference type="InterPro" id="IPR001509">
    <property type="entry name" value="Epimerase_deHydtase"/>
</dbReference>
<dbReference type="EMBL" id="AP021875">
    <property type="protein sequence ID" value="BBO76343.1"/>
    <property type="molecule type" value="Genomic_DNA"/>
</dbReference>
<proteinExistence type="predicted"/>
<dbReference type="PANTHER" id="PTHR10366:SF812">
    <property type="entry name" value="VPS9 DOMAIN-CONTAINING PROTEIN"/>
    <property type="match status" value="1"/>
</dbReference>
<dbReference type="GO" id="GO:0016616">
    <property type="term" value="F:oxidoreductase activity, acting on the CH-OH group of donors, NAD or NADP as acceptor"/>
    <property type="evidence" value="ECO:0007669"/>
    <property type="project" value="TreeGrafter"/>
</dbReference>
<reference evidence="3 4" key="1">
    <citation type="submission" date="2019-11" db="EMBL/GenBank/DDBJ databases">
        <title>Comparative genomics of hydrocarbon-degrading Desulfosarcina strains.</title>
        <authorList>
            <person name="Watanabe M."/>
            <person name="Kojima H."/>
            <person name="Fukui M."/>
        </authorList>
    </citation>
    <scope>NUCLEOTIDE SEQUENCE [LARGE SCALE GENOMIC DNA]</scope>
    <source>
        <strain evidence="3 4">PP31</strain>
    </source>
</reference>
<dbReference type="FunFam" id="3.40.50.720:FF:000336">
    <property type="entry name" value="Aldehyde reductase"/>
    <property type="match status" value="1"/>
</dbReference>
<dbReference type="RefSeq" id="WP_197740381.1">
    <property type="nucleotide sequence ID" value="NZ_AP021875.1"/>
</dbReference>
<evidence type="ECO:0000259" key="2">
    <source>
        <dbReference type="Pfam" id="PF01370"/>
    </source>
</evidence>
<dbReference type="SUPFAM" id="SSF51735">
    <property type="entry name" value="NAD(P)-binding Rossmann-fold domains"/>
    <property type="match status" value="1"/>
</dbReference>
<dbReference type="AlphaFoldDB" id="A0A5K7Z910"/>
<organism evidence="3 4">
    <name type="scientific">Desulfosarcina widdelii</name>
    <dbReference type="NCBI Taxonomy" id="947919"/>
    <lineage>
        <taxon>Bacteria</taxon>
        <taxon>Pseudomonadati</taxon>
        <taxon>Thermodesulfobacteriota</taxon>
        <taxon>Desulfobacteria</taxon>
        <taxon>Desulfobacterales</taxon>
        <taxon>Desulfosarcinaceae</taxon>
        <taxon>Desulfosarcina</taxon>
    </lineage>
</organism>
<protein>
    <submittedName>
        <fullName evidence="3">Dihydroflavonol-4-reductase</fullName>
    </submittedName>
</protein>
<dbReference type="Gene3D" id="3.40.50.720">
    <property type="entry name" value="NAD(P)-binding Rossmann-like Domain"/>
    <property type="match status" value="1"/>
</dbReference>
<keyword evidence="4" id="KW-1185">Reference proteome</keyword>
<gene>
    <name evidence="3" type="ORF">DSCW_37600</name>
</gene>
<evidence type="ECO:0000313" key="4">
    <source>
        <dbReference type="Proteomes" id="UP000427769"/>
    </source>
</evidence>
<evidence type="ECO:0000256" key="1">
    <source>
        <dbReference type="ARBA" id="ARBA00023002"/>
    </source>
</evidence>
<keyword evidence="1" id="KW-0560">Oxidoreductase</keyword>
<dbReference type="InterPro" id="IPR050425">
    <property type="entry name" value="NAD(P)_dehydrat-like"/>
</dbReference>
<dbReference type="Pfam" id="PF01370">
    <property type="entry name" value="Epimerase"/>
    <property type="match status" value="1"/>
</dbReference>
<sequence length="348" mass="38286">MQAIDKSKPVMVTGGSGYIAGWIVKYLLEEGVTVRATVRDTGLPEKVAHLNRLAESLPGKLRLFAADLLNPGAFEQAMQGCELVMHTASPFLLKGGKDPRSTFIRPALEGTRNVLAAVNAVSTVKRVVLTSSAAAIYGDLADGDAFTEEHWNTTSSETHQPYNYSKAIAEKEAWKINRSQDRWDLITINPTMVFGPALTKTTASGSVALMKQFGDGTARFGVPDFAMGMVDVRDVARAHIQAGFTPEASGRHILSAGEFQLLEIGRILKEHFGDRYPFPKKTAPKFLVYLLAPLLGTTRAFVKKNVGYRARFDNTYSIKDLNLTYRPLKETVIDHFQQLIDDGLVPKK</sequence>
<dbReference type="Proteomes" id="UP000427769">
    <property type="component" value="Chromosome"/>
</dbReference>
<dbReference type="KEGG" id="dwd:DSCW_37600"/>
<dbReference type="InterPro" id="IPR036291">
    <property type="entry name" value="NAD(P)-bd_dom_sf"/>
</dbReference>
<dbReference type="PANTHER" id="PTHR10366">
    <property type="entry name" value="NAD DEPENDENT EPIMERASE/DEHYDRATASE"/>
    <property type="match status" value="1"/>
</dbReference>
<evidence type="ECO:0000313" key="3">
    <source>
        <dbReference type="EMBL" id="BBO76343.1"/>
    </source>
</evidence>
<accession>A0A5K7Z910</accession>
<name>A0A5K7Z910_9BACT</name>